<dbReference type="Pfam" id="PF13850">
    <property type="entry name" value="ERGIC_N"/>
    <property type="match status" value="1"/>
</dbReference>
<evidence type="ECO:0000256" key="6">
    <source>
        <dbReference type="SAM" id="Phobius"/>
    </source>
</evidence>
<feature type="transmembrane region" description="Helical" evidence="6">
    <location>
        <begin position="20"/>
        <end position="46"/>
    </location>
</feature>
<dbReference type="EMBL" id="HG806299">
    <property type="protein sequence ID" value="CDW58275.1"/>
    <property type="molecule type" value="Genomic_DNA"/>
</dbReference>
<dbReference type="GO" id="GO:0006888">
    <property type="term" value="P:endoplasmic reticulum to Golgi vesicle-mediated transport"/>
    <property type="evidence" value="ECO:0007669"/>
    <property type="project" value="TreeGrafter"/>
</dbReference>
<keyword evidence="3 6" id="KW-0812">Transmembrane</keyword>
<feature type="transmembrane region" description="Helical" evidence="6">
    <location>
        <begin position="247"/>
        <end position="268"/>
    </location>
</feature>
<dbReference type="PANTHER" id="PTHR10984">
    <property type="entry name" value="ENDOPLASMIC RETICULUM-GOLGI INTERMEDIATE COMPARTMENT PROTEIN"/>
    <property type="match status" value="1"/>
</dbReference>
<feature type="domain" description="Endoplasmic reticulum vesicle transporter C-terminal" evidence="7">
    <location>
        <begin position="106"/>
        <end position="269"/>
    </location>
</feature>
<evidence type="ECO:0000256" key="3">
    <source>
        <dbReference type="ARBA" id="ARBA00022692"/>
    </source>
</evidence>
<organism evidence="9 10">
    <name type="scientific">Trichuris trichiura</name>
    <name type="common">Whipworm</name>
    <name type="synonym">Trichocephalus trichiurus</name>
    <dbReference type="NCBI Taxonomy" id="36087"/>
    <lineage>
        <taxon>Eukaryota</taxon>
        <taxon>Metazoa</taxon>
        <taxon>Ecdysozoa</taxon>
        <taxon>Nematoda</taxon>
        <taxon>Enoplea</taxon>
        <taxon>Dorylaimia</taxon>
        <taxon>Trichinellida</taxon>
        <taxon>Trichuridae</taxon>
        <taxon>Trichuris</taxon>
    </lineage>
</organism>
<dbReference type="GO" id="GO:0033116">
    <property type="term" value="C:endoplasmic reticulum-Golgi intermediate compartment membrane"/>
    <property type="evidence" value="ECO:0007669"/>
    <property type="project" value="UniProtKB-SubCell"/>
</dbReference>
<dbReference type="InterPro" id="IPR045888">
    <property type="entry name" value="Erv"/>
</dbReference>
<reference evidence="9" key="2">
    <citation type="submission" date="2014-03" db="EMBL/GenBank/DDBJ databases">
        <title>The whipworm genome and dual-species transcriptomics of an intimate host-pathogen interaction.</title>
        <authorList>
            <person name="Foth B.J."/>
            <person name="Tsai I.J."/>
            <person name="Reid A.J."/>
            <person name="Bancroft A.J."/>
            <person name="Nichol S."/>
            <person name="Tracey A."/>
            <person name="Holroyd N."/>
            <person name="Cotton J.A."/>
            <person name="Stanley E.J."/>
            <person name="Zarowiecki M."/>
            <person name="Liu J.Z."/>
            <person name="Huckvale T."/>
            <person name="Cooper P.J."/>
            <person name="Grencis R.K."/>
            <person name="Berriman M."/>
        </authorList>
    </citation>
    <scope>NUCLEOTIDE SEQUENCE [LARGE SCALE GENOMIC DNA]</scope>
</reference>
<evidence type="ECO:0000256" key="4">
    <source>
        <dbReference type="ARBA" id="ARBA00022989"/>
    </source>
</evidence>
<sequence>MGLERFDIYRKVPKDLTQPTVTGAVISICSLSFIAYLFAFELFGFLKGDIITEMFVDNPDTGGKIPVFLNVSLLKLPCDYSGLDIQDEMGRHDVGFIENVEKKPIEDGQGCLIIANFQISKVPGNFHLSTHSSKKKPPTAPDMKHIIHSLTFGTDLGHLNLPGSFRPLSNVQRVENQEFPFSHDYVIKIVPTVHENIRGAISYSYQYTYAHKQYLELTFAGTTNPTVWFHCDLTPITVKYHERRPPVYTFLTTICAIIGGTFTVAGLIDSFVFSTYQFYKKLEIGKLS</sequence>
<accession>A0A077ZI61</accession>
<evidence type="ECO:0000313" key="10">
    <source>
        <dbReference type="Proteomes" id="UP000030665"/>
    </source>
</evidence>
<dbReference type="InterPro" id="IPR039542">
    <property type="entry name" value="Erv_N"/>
</dbReference>
<dbReference type="GO" id="GO:0005789">
    <property type="term" value="C:endoplasmic reticulum membrane"/>
    <property type="evidence" value="ECO:0007669"/>
    <property type="project" value="TreeGrafter"/>
</dbReference>
<evidence type="ECO:0000313" key="9">
    <source>
        <dbReference type="EMBL" id="CDW58275.1"/>
    </source>
</evidence>
<dbReference type="Proteomes" id="UP000030665">
    <property type="component" value="Unassembled WGS sequence"/>
</dbReference>
<feature type="domain" description="Endoplasmic reticulum vesicle transporter N-terminal" evidence="8">
    <location>
        <begin position="3"/>
        <end position="93"/>
    </location>
</feature>
<evidence type="ECO:0000256" key="5">
    <source>
        <dbReference type="ARBA" id="ARBA00023136"/>
    </source>
</evidence>
<gene>
    <name evidence="9" type="ORF">TTRE_0000658201</name>
</gene>
<keyword evidence="5 6" id="KW-0472">Membrane</keyword>
<dbReference type="OrthoDB" id="270930at2759"/>
<evidence type="ECO:0000259" key="8">
    <source>
        <dbReference type="Pfam" id="PF13850"/>
    </source>
</evidence>
<evidence type="ECO:0000256" key="1">
    <source>
        <dbReference type="ARBA" id="ARBA00004457"/>
    </source>
</evidence>
<keyword evidence="10" id="KW-1185">Reference proteome</keyword>
<keyword evidence="4 6" id="KW-1133">Transmembrane helix</keyword>
<comment type="subcellular location">
    <subcellularLocation>
        <location evidence="1">Endoplasmic reticulum-Golgi intermediate compartment membrane</location>
        <topology evidence="1">Multi-pass membrane protein</topology>
    </subcellularLocation>
</comment>
<dbReference type="InterPro" id="IPR012936">
    <property type="entry name" value="Erv_C"/>
</dbReference>
<dbReference type="STRING" id="36087.A0A077ZI61"/>
<protein>
    <submittedName>
        <fullName evidence="9">Endoplasmic reticulum Golgi intermediate</fullName>
    </submittedName>
</protein>
<dbReference type="Pfam" id="PF07970">
    <property type="entry name" value="COPIIcoated_ERV"/>
    <property type="match status" value="1"/>
</dbReference>
<evidence type="ECO:0000259" key="7">
    <source>
        <dbReference type="Pfam" id="PF07970"/>
    </source>
</evidence>
<dbReference type="GO" id="GO:0000139">
    <property type="term" value="C:Golgi membrane"/>
    <property type="evidence" value="ECO:0007669"/>
    <property type="project" value="TreeGrafter"/>
</dbReference>
<reference evidence="9" key="1">
    <citation type="submission" date="2014-01" db="EMBL/GenBank/DDBJ databases">
        <authorList>
            <person name="Aslett M."/>
        </authorList>
    </citation>
    <scope>NUCLEOTIDE SEQUENCE</scope>
</reference>
<dbReference type="AlphaFoldDB" id="A0A077ZI61"/>
<dbReference type="GO" id="GO:0006890">
    <property type="term" value="P:retrograde vesicle-mediated transport, Golgi to endoplasmic reticulum"/>
    <property type="evidence" value="ECO:0007669"/>
    <property type="project" value="TreeGrafter"/>
</dbReference>
<evidence type="ECO:0000256" key="2">
    <source>
        <dbReference type="ARBA" id="ARBA00005648"/>
    </source>
</evidence>
<name>A0A077ZI61_TRITR</name>
<comment type="similarity">
    <text evidence="2">Belongs to the ERGIC family.</text>
</comment>
<dbReference type="GO" id="GO:0030134">
    <property type="term" value="C:COPII-coated ER to Golgi transport vesicle"/>
    <property type="evidence" value="ECO:0007669"/>
    <property type="project" value="TreeGrafter"/>
</dbReference>
<proteinExistence type="inferred from homology"/>
<dbReference type="PANTHER" id="PTHR10984:SF36">
    <property type="entry name" value="ENDOPLASMIC RETICULUM-GOLGI INTERMEDIATE COMPARTMENT PROTEIN 1"/>
    <property type="match status" value="1"/>
</dbReference>